<evidence type="ECO:0000256" key="6">
    <source>
        <dbReference type="ARBA" id="ARBA00022833"/>
    </source>
</evidence>
<keyword evidence="4 10" id="KW-0436">Ligase</keyword>
<dbReference type="Pfam" id="PF07973">
    <property type="entry name" value="tRNA_SAD"/>
    <property type="match status" value="1"/>
</dbReference>
<evidence type="ECO:0000256" key="8">
    <source>
        <dbReference type="ARBA" id="ARBA00022917"/>
    </source>
</evidence>
<dbReference type="CDD" id="cd00771">
    <property type="entry name" value="ThrRS_core"/>
    <property type="match status" value="1"/>
</dbReference>
<dbReference type="InterPro" id="IPR002320">
    <property type="entry name" value="Thr-tRNA-ligase_IIa"/>
</dbReference>
<comment type="cofactor">
    <cofactor evidence="10">
        <name>Zn(2+)</name>
        <dbReference type="ChEBI" id="CHEBI:29105"/>
    </cofactor>
    <text evidence="10">Binds 1 zinc ion per subunit.</text>
</comment>
<organism evidence="12 13">
    <name type="scientific">Pontibacter ruber</name>
    <dbReference type="NCBI Taxonomy" id="1343895"/>
    <lineage>
        <taxon>Bacteria</taxon>
        <taxon>Pseudomonadati</taxon>
        <taxon>Bacteroidota</taxon>
        <taxon>Cytophagia</taxon>
        <taxon>Cytophagales</taxon>
        <taxon>Hymenobacteraceae</taxon>
        <taxon>Pontibacter</taxon>
    </lineage>
</organism>
<keyword evidence="3 10" id="KW-0820">tRNA-binding</keyword>
<comment type="caution">
    <text evidence="10">Lacks conserved residue(s) required for the propagation of feature annotation.</text>
</comment>
<keyword evidence="6 10" id="KW-0862">Zinc</keyword>
<evidence type="ECO:0000256" key="9">
    <source>
        <dbReference type="ARBA" id="ARBA00023146"/>
    </source>
</evidence>
<dbReference type="HAMAP" id="MF_00184">
    <property type="entry name" value="Thr_tRNA_synth"/>
    <property type="match status" value="1"/>
</dbReference>
<dbReference type="InterPro" id="IPR012675">
    <property type="entry name" value="Beta-grasp_dom_sf"/>
</dbReference>
<dbReference type="SUPFAM" id="SSF52954">
    <property type="entry name" value="Class II aaRS ABD-related"/>
    <property type="match status" value="1"/>
</dbReference>
<comment type="caution">
    <text evidence="12">The sequence shown here is derived from an EMBL/GenBank/DDBJ whole genome shotgun (WGS) entry which is preliminary data.</text>
</comment>
<keyword evidence="10" id="KW-0067">ATP-binding</keyword>
<evidence type="ECO:0000256" key="5">
    <source>
        <dbReference type="ARBA" id="ARBA00022723"/>
    </source>
</evidence>
<comment type="subunit">
    <text evidence="10">Homodimer.</text>
</comment>
<protein>
    <recommendedName>
        <fullName evidence="10">Threonine--tRNA ligase</fullName>
        <ecNumber evidence="10">6.1.1.3</ecNumber>
    </recommendedName>
    <alternativeName>
        <fullName evidence="10">Threonyl-tRNA synthetase</fullName>
        <shortName evidence="10">ThrRS</shortName>
    </alternativeName>
</protein>
<dbReference type="GO" id="GO:0004829">
    <property type="term" value="F:threonine-tRNA ligase activity"/>
    <property type="evidence" value="ECO:0007669"/>
    <property type="project" value="UniProtKB-EC"/>
</dbReference>
<dbReference type="PANTHER" id="PTHR11451:SF44">
    <property type="entry name" value="THREONINE--TRNA LIGASE, CHLOROPLASTIC_MITOCHONDRIAL 2"/>
    <property type="match status" value="1"/>
</dbReference>
<feature type="domain" description="Threonyl/alanyl tRNA synthetase SAD" evidence="11">
    <location>
        <begin position="169"/>
        <end position="218"/>
    </location>
</feature>
<accession>A0ABW5CRT8</accession>
<dbReference type="Pfam" id="PF00587">
    <property type="entry name" value="tRNA-synt_2b"/>
    <property type="match status" value="1"/>
</dbReference>
<dbReference type="Pfam" id="PF02824">
    <property type="entry name" value="TGS"/>
    <property type="match status" value="1"/>
</dbReference>
<evidence type="ECO:0000256" key="2">
    <source>
        <dbReference type="ARBA" id="ARBA00022490"/>
    </source>
</evidence>
<dbReference type="InterPro" id="IPR004154">
    <property type="entry name" value="Anticodon-bd"/>
</dbReference>
<sequence>MINITLPDGSVRQYSEGVTSLEIASSISEGLARNVLVAKVNDTVWDLSRPINEDATVQLLTWNDDLGKNAFWHSSAHLLAEALEELYPGVKFGIGPPVENGFYYDVDLGGRHFSQEEFAKVEQKMLELARNKSEYVRREVSKAEAAEYFTQKGDEYKLDLIKDLEDGSITFYTQGNFVDLCRGPHIPNTGFIKAAKIMNVAGAYWRGDEKNKQLTRIYGVTFPKQKELTEYLERLEEAKKRDHRKLGKELELFAFSEKVGMGLPLWLPKGTLLRERLEQFMRKAQVKAGYQPVVTPHIGSKELYVTSGHYEKYGADSFQPIKTPNENEEFLLKPMNCPHHCEIYKTRPRSYKELPVRLAEFGTVYRYEQSGELHGLTRVRGFTQDDAHIFCRPDQVKEEFIKVIDLVLYVFKALGFEDYTAQISLRDPENKTKYIGTDEVWEKAESAIIEAAAEKGLRTVTELGEAAFYGPKLDFMVRDALGRKWQLGTIQVDYNLPERFQLEYIGADNQKHRPVMIHRAPFGSLERFVAVLIEHCGGNFPLWLSPDQFAILPISEKYHDFALQVQAQLEQEDIRGFLDNRDEKIGRKIRDAEVSKVPYMLIVGEKEQEGNAVSVRRHGEGDLGTMPVEEFISMFKTKIAEILNN</sequence>
<evidence type="ECO:0000256" key="1">
    <source>
        <dbReference type="ARBA" id="ARBA00008226"/>
    </source>
</evidence>
<dbReference type="Gene3D" id="3.30.930.10">
    <property type="entry name" value="Bira Bifunctional Protein, Domain 2"/>
    <property type="match status" value="1"/>
</dbReference>
<dbReference type="InterPro" id="IPR033728">
    <property type="entry name" value="ThrRS_core"/>
</dbReference>
<dbReference type="Pfam" id="PF03129">
    <property type="entry name" value="HGTP_anticodon"/>
    <property type="match status" value="1"/>
</dbReference>
<dbReference type="NCBIfam" id="TIGR00418">
    <property type="entry name" value="thrS"/>
    <property type="match status" value="1"/>
</dbReference>
<keyword evidence="8 10" id="KW-0648">Protein biosynthesis</keyword>
<proteinExistence type="inferred from homology"/>
<evidence type="ECO:0000313" key="12">
    <source>
        <dbReference type="EMBL" id="MFD2245042.1"/>
    </source>
</evidence>
<dbReference type="Gene3D" id="3.10.20.30">
    <property type="match status" value="1"/>
</dbReference>
<dbReference type="PANTHER" id="PTHR11451">
    <property type="entry name" value="THREONINE-TRNA LIGASE"/>
    <property type="match status" value="1"/>
</dbReference>
<dbReference type="SUPFAM" id="SSF55681">
    <property type="entry name" value="Class II aaRS and biotin synthetases"/>
    <property type="match status" value="1"/>
</dbReference>
<dbReference type="SMART" id="SM00863">
    <property type="entry name" value="tRNA_SAD"/>
    <property type="match status" value="1"/>
</dbReference>
<dbReference type="InterPro" id="IPR012676">
    <property type="entry name" value="TGS-like"/>
</dbReference>
<comment type="catalytic activity">
    <reaction evidence="10">
        <text>tRNA(Thr) + L-threonine + ATP = L-threonyl-tRNA(Thr) + AMP + diphosphate + H(+)</text>
        <dbReference type="Rhea" id="RHEA:24624"/>
        <dbReference type="Rhea" id="RHEA-COMP:9670"/>
        <dbReference type="Rhea" id="RHEA-COMP:9704"/>
        <dbReference type="ChEBI" id="CHEBI:15378"/>
        <dbReference type="ChEBI" id="CHEBI:30616"/>
        <dbReference type="ChEBI" id="CHEBI:33019"/>
        <dbReference type="ChEBI" id="CHEBI:57926"/>
        <dbReference type="ChEBI" id="CHEBI:78442"/>
        <dbReference type="ChEBI" id="CHEBI:78534"/>
        <dbReference type="ChEBI" id="CHEBI:456215"/>
        <dbReference type="EC" id="6.1.1.3"/>
    </reaction>
</comment>
<keyword evidence="13" id="KW-1185">Reference proteome</keyword>
<dbReference type="SUPFAM" id="SSF55186">
    <property type="entry name" value="ThrRS/AlaRS common domain"/>
    <property type="match status" value="1"/>
</dbReference>
<feature type="binding site" evidence="10">
    <location>
        <position position="518"/>
    </location>
    <ligand>
        <name>Zn(2+)</name>
        <dbReference type="ChEBI" id="CHEBI:29105"/>
        <note>catalytic</note>
    </ligand>
</feature>
<feature type="binding site" evidence="10">
    <location>
        <position position="337"/>
    </location>
    <ligand>
        <name>Zn(2+)</name>
        <dbReference type="ChEBI" id="CHEBI:29105"/>
        <note>catalytic</note>
    </ligand>
</feature>
<dbReference type="InterPro" id="IPR004095">
    <property type="entry name" value="TGS"/>
</dbReference>
<dbReference type="PRINTS" id="PR01047">
    <property type="entry name" value="TRNASYNTHTHR"/>
</dbReference>
<dbReference type="InterPro" id="IPR045864">
    <property type="entry name" value="aa-tRNA-synth_II/BPL/LPL"/>
</dbReference>
<gene>
    <name evidence="10 12" type="primary">thrS</name>
    <name evidence="12" type="ORF">ACFSKP_02180</name>
</gene>
<dbReference type="Gene3D" id="3.40.50.800">
    <property type="entry name" value="Anticodon-binding domain"/>
    <property type="match status" value="1"/>
</dbReference>
<dbReference type="CDD" id="cd00860">
    <property type="entry name" value="ThrRS_anticodon"/>
    <property type="match status" value="1"/>
</dbReference>
<evidence type="ECO:0000313" key="13">
    <source>
        <dbReference type="Proteomes" id="UP001597374"/>
    </source>
</evidence>
<comment type="similarity">
    <text evidence="1 10">Belongs to the class-II aminoacyl-tRNA synthetase family.</text>
</comment>
<evidence type="ECO:0000256" key="3">
    <source>
        <dbReference type="ARBA" id="ARBA00022555"/>
    </source>
</evidence>
<dbReference type="Gene3D" id="3.30.980.10">
    <property type="entry name" value="Threonyl-trna Synthetase, Chain A, domain 2"/>
    <property type="match status" value="1"/>
</dbReference>
<evidence type="ECO:0000256" key="10">
    <source>
        <dbReference type="HAMAP-Rule" id="MF_00184"/>
    </source>
</evidence>
<keyword evidence="2 10" id="KW-0963">Cytoplasm</keyword>
<dbReference type="Proteomes" id="UP001597374">
    <property type="component" value="Unassembled WGS sequence"/>
</dbReference>
<dbReference type="InterPro" id="IPR036621">
    <property type="entry name" value="Anticodon-bd_dom_sf"/>
</dbReference>
<dbReference type="EMBL" id="JBHUIM010000001">
    <property type="protein sequence ID" value="MFD2245042.1"/>
    <property type="molecule type" value="Genomic_DNA"/>
</dbReference>
<evidence type="ECO:0000256" key="7">
    <source>
        <dbReference type="ARBA" id="ARBA00022884"/>
    </source>
</evidence>
<dbReference type="CDD" id="cd01667">
    <property type="entry name" value="TGS_ThrRS"/>
    <property type="match status" value="1"/>
</dbReference>
<dbReference type="Gene3D" id="3.30.54.20">
    <property type="match status" value="1"/>
</dbReference>
<dbReference type="RefSeq" id="WP_250429588.1">
    <property type="nucleotide sequence ID" value="NZ_JALPRR010000002.1"/>
</dbReference>
<dbReference type="InterPro" id="IPR002314">
    <property type="entry name" value="aa-tRNA-synt_IIb"/>
</dbReference>
<dbReference type="InterPro" id="IPR047246">
    <property type="entry name" value="ThrRS_anticodon"/>
</dbReference>
<reference evidence="13" key="1">
    <citation type="journal article" date="2019" name="Int. J. Syst. Evol. Microbiol.">
        <title>The Global Catalogue of Microorganisms (GCM) 10K type strain sequencing project: providing services to taxonomists for standard genome sequencing and annotation.</title>
        <authorList>
            <consortium name="The Broad Institute Genomics Platform"/>
            <consortium name="The Broad Institute Genome Sequencing Center for Infectious Disease"/>
            <person name="Wu L."/>
            <person name="Ma J."/>
        </authorList>
    </citation>
    <scope>NUCLEOTIDE SEQUENCE [LARGE SCALE GENOMIC DNA]</scope>
    <source>
        <strain evidence="13">CGMCC 4.1782</strain>
    </source>
</reference>
<dbReference type="InterPro" id="IPR018163">
    <property type="entry name" value="Thr/Ala-tRNA-synth_IIc_edit"/>
</dbReference>
<feature type="binding site" evidence="10">
    <location>
        <position position="388"/>
    </location>
    <ligand>
        <name>Zn(2+)</name>
        <dbReference type="ChEBI" id="CHEBI:29105"/>
        <note>catalytic</note>
    </ligand>
</feature>
<dbReference type="SUPFAM" id="SSF81271">
    <property type="entry name" value="TGS-like"/>
    <property type="match status" value="1"/>
</dbReference>
<evidence type="ECO:0000256" key="4">
    <source>
        <dbReference type="ARBA" id="ARBA00022598"/>
    </source>
</evidence>
<keyword evidence="9 10" id="KW-0030">Aminoacyl-tRNA synthetase</keyword>
<keyword evidence="10" id="KW-0547">Nucleotide-binding</keyword>
<comment type="subcellular location">
    <subcellularLocation>
        <location evidence="10">Cytoplasm</location>
    </subcellularLocation>
</comment>
<dbReference type="InterPro" id="IPR012947">
    <property type="entry name" value="tRNA_SAD"/>
</dbReference>
<evidence type="ECO:0000259" key="11">
    <source>
        <dbReference type="SMART" id="SM00863"/>
    </source>
</evidence>
<dbReference type="EC" id="6.1.1.3" evidence="10"/>
<keyword evidence="7 10" id="KW-0694">RNA-binding</keyword>
<keyword evidence="5 10" id="KW-0479">Metal-binding</keyword>
<name>A0ABW5CRT8_9BACT</name>